<sequence>MSTPQEDTVDVRTATDYGTHSLNSENVVAIYIECVDIRTATTLAEQLSRTLETNDADPFLQVLGIFTDVTESPVEKTVGIQPMDETPPDCRWPVEVEIEGVDSELAHRMVTAGRKMGSSLMGIAEFRSVLEKATADQPRSIVRVAETADDLGSTMEWHADTDADWNAVEV</sequence>
<evidence type="ECO:0000313" key="2">
    <source>
        <dbReference type="Proteomes" id="UP001597185"/>
    </source>
</evidence>
<gene>
    <name evidence="1" type="ORF">ACFR9T_06650</name>
</gene>
<proteinExistence type="predicted"/>
<dbReference type="AlphaFoldDB" id="A0ABD6BYN4"/>
<reference evidence="1 2" key="1">
    <citation type="journal article" date="2019" name="Int. J. Syst. Evol. Microbiol.">
        <title>The Global Catalogue of Microorganisms (GCM) 10K type strain sequencing project: providing services to taxonomists for standard genome sequencing and annotation.</title>
        <authorList>
            <consortium name="The Broad Institute Genomics Platform"/>
            <consortium name="The Broad Institute Genome Sequencing Center for Infectious Disease"/>
            <person name="Wu L."/>
            <person name="Ma J."/>
        </authorList>
    </citation>
    <scope>NUCLEOTIDE SEQUENCE [LARGE SCALE GENOMIC DNA]</scope>
    <source>
        <strain evidence="1 2">CGMCC 1.12689</strain>
    </source>
</reference>
<keyword evidence="2" id="KW-1185">Reference proteome</keyword>
<dbReference type="Proteomes" id="UP001597185">
    <property type="component" value="Unassembled WGS sequence"/>
</dbReference>
<organism evidence="1 2">
    <name type="scientific">Halorubrum laminariae</name>
    <dbReference type="NCBI Taxonomy" id="1433523"/>
    <lineage>
        <taxon>Archaea</taxon>
        <taxon>Methanobacteriati</taxon>
        <taxon>Methanobacteriota</taxon>
        <taxon>Stenosarchaea group</taxon>
        <taxon>Halobacteria</taxon>
        <taxon>Halobacteriales</taxon>
        <taxon>Haloferacaceae</taxon>
        <taxon>Halorubrum</taxon>
    </lineage>
</organism>
<protein>
    <submittedName>
        <fullName evidence="1">Uncharacterized protein</fullName>
    </submittedName>
</protein>
<comment type="caution">
    <text evidence="1">The sequence shown here is derived from an EMBL/GenBank/DDBJ whole genome shotgun (WGS) entry which is preliminary data.</text>
</comment>
<dbReference type="EMBL" id="JBHUDB010000002">
    <property type="protein sequence ID" value="MFD1570267.1"/>
    <property type="molecule type" value="Genomic_DNA"/>
</dbReference>
<dbReference type="RefSeq" id="WP_256397252.1">
    <property type="nucleotide sequence ID" value="NZ_JANHDL010000004.1"/>
</dbReference>
<evidence type="ECO:0000313" key="1">
    <source>
        <dbReference type="EMBL" id="MFD1570267.1"/>
    </source>
</evidence>
<name>A0ABD6BYN4_9EURY</name>
<accession>A0ABD6BYN4</accession>